<comment type="caution">
    <text evidence="2">The sequence shown here is derived from an EMBL/GenBank/DDBJ whole genome shotgun (WGS) entry which is preliminary data.</text>
</comment>
<protein>
    <submittedName>
        <fullName evidence="2">Uncharacterized protein</fullName>
    </submittedName>
</protein>
<keyword evidence="3" id="KW-1185">Reference proteome</keyword>
<dbReference type="AlphaFoldDB" id="A0AA38X398"/>
<evidence type="ECO:0000256" key="1">
    <source>
        <dbReference type="SAM" id="MobiDB-lite"/>
    </source>
</evidence>
<accession>A0AA38X398</accession>
<organism evidence="2 3">
    <name type="scientific">Cladophialophora chaetospira</name>
    <dbReference type="NCBI Taxonomy" id="386627"/>
    <lineage>
        <taxon>Eukaryota</taxon>
        <taxon>Fungi</taxon>
        <taxon>Dikarya</taxon>
        <taxon>Ascomycota</taxon>
        <taxon>Pezizomycotina</taxon>
        <taxon>Eurotiomycetes</taxon>
        <taxon>Chaetothyriomycetidae</taxon>
        <taxon>Chaetothyriales</taxon>
        <taxon>Herpotrichiellaceae</taxon>
        <taxon>Cladophialophora</taxon>
    </lineage>
</organism>
<proteinExistence type="predicted"/>
<name>A0AA38X398_9EURO</name>
<dbReference type="EMBL" id="JAPDRK010000015">
    <property type="protein sequence ID" value="KAJ9605994.1"/>
    <property type="molecule type" value="Genomic_DNA"/>
</dbReference>
<sequence length="117" mass="13090">MLLYGRIEETDKYIPRAVRVVPEPDAQPESSRAPKALPAAKSQPLKAPEPPEDVQFLTRQASQTTNKQSDAQKIAPPTFNLQQIGEGQRQIASRKIAISKPLRDNIQNRAEVFEICK</sequence>
<evidence type="ECO:0000313" key="3">
    <source>
        <dbReference type="Proteomes" id="UP001172673"/>
    </source>
</evidence>
<feature type="region of interest" description="Disordered" evidence="1">
    <location>
        <begin position="19"/>
        <end position="52"/>
    </location>
</feature>
<gene>
    <name evidence="2" type="ORF">H2200_009843</name>
</gene>
<reference evidence="2" key="1">
    <citation type="submission" date="2022-10" db="EMBL/GenBank/DDBJ databases">
        <title>Culturing micro-colonial fungi from biological soil crusts in the Mojave desert and describing Neophaeococcomyces mojavensis, and introducing the new genera and species Taxawa tesnikishii.</title>
        <authorList>
            <person name="Kurbessoian T."/>
            <person name="Stajich J.E."/>
        </authorList>
    </citation>
    <scope>NUCLEOTIDE SEQUENCE</scope>
    <source>
        <strain evidence="2">TK_41</strain>
    </source>
</reference>
<evidence type="ECO:0000313" key="2">
    <source>
        <dbReference type="EMBL" id="KAJ9605994.1"/>
    </source>
</evidence>
<dbReference type="Proteomes" id="UP001172673">
    <property type="component" value="Unassembled WGS sequence"/>
</dbReference>